<dbReference type="EMBL" id="MT143639">
    <property type="protein sequence ID" value="QJA99269.1"/>
    <property type="molecule type" value="Genomic_DNA"/>
</dbReference>
<dbReference type="AlphaFoldDB" id="A0A6M3LZC1"/>
<sequence length="84" mass="9569">MLTKKDYESAIQVQDACNLSGVVSSFSEVLPRIWDEVRSNGKGTTEVNQHPISKLYADKIVDLARVRDFDSFSVAYKECRRRAE</sequence>
<evidence type="ECO:0000313" key="1">
    <source>
        <dbReference type="EMBL" id="QJA99269.1"/>
    </source>
</evidence>
<accession>A0A6M3LZC1</accession>
<reference evidence="1" key="1">
    <citation type="submission" date="2020-03" db="EMBL/GenBank/DDBJ databases">
        <title>The deep terrestrial virosphere.</title>
        <authorList>
            <person name="Holmfeldt K."/>
            <person name="Nilsson E."/>
            <person name="Simone D."/>
            <person name="Lopez-Fernandez M."/>
            <person name="Wu X."/>
            <person name="de Brujin I."/>
            <person name="Lundin D."/>
            <person name="Andersson A."/>
            <person name="Bertilsson S."/>
            <person name="Dopson M."/>
        </authorList>
    </citation>
    <scope>NUCLEOTIDE SEQUENCE</scope>
    <source>
        <strain evidence="1">MM171A01234</strain>
        <strain evidence="2">MM171B00502</strain>
    </source>
</reference>
<name>A0A6M3LZC1_9ZZZZ</name>
<proteinExistence type="predicted"/>
<evidence type="ECO:0000313" key="2">
    <source>
        <dbReference type="EMBL" id="QJB04022.1"/>
    </source>
</evidence>
<protein>
    <submittedName>
        <fullName evidence="1">Uncharacterized protein</fullName>
    </submittedName>
</protein>
<gene>
    <name evidence="1" type="ORF">MM171A01234_0009</name>
    <name evidence="2" type="ORF">MM171B00502_0015</name>
</gene>
<organism evidence="1">
    <name type="scientific">viral metagenome</name>
    <dbReference type="NCBI Taxonomy" id="1070528"/>
    <lineage>
        <taxon>unclassified sequences</taxon>
        <taxon>metagenomes</taxon>
        <taxon>organismal metagenomes</taxon>
    </lineage>
</organism>
<dbReference type="EMBL" id="MT143869">
    <property type="protein sequence ID" value="QJB04022.1"/>
    <property type="molecule type" value="Genomic_DNA"/>
</dbReference>